<dbReference type="InterPro" id="IPR050146">
    <property type="entry name" value="Type-I_3-dehydroquinase"/>
</dbReference>
<evidence type="ECO:0000256" key="2">
    <source>
        <dbReference type="ARBA" id="ARBA00012060"/>
    </source>
</evidence>
<keyword evidence="6" id="KW-1185">Reference proteome</keyword>
<dbReference type="InterPro" id="IPR001381">
    <property type="entry name" value="DHquinase_I"/>
</dbReference>
<keyword evidence="3" id="KW-0456">Lyase</keyword>
<reference evidence="5 6" key="2">
    <citation type="journal article" date="2024" name="Int. J. Syst. Evol. Microbiol.">
        <title>Promethearchaeum syntrophicum gen. nov., sp. nov., an anaerobic, obligately syntrophic archaeon, the first isolate of the lineage 'Asgard' archaea, and proposal of the new archaeal phylum Promethearchaeota phyl. nov. and kingdom Promethearchaeati regn. nov.</title>
        <authorList>
            <person name="Imachi H."/>
            <person name="Nobu M.K."/>
            <person name="Kato S."/>
            <person name="Takaki Y."/>
            <person name="Miyazaki M."/>
            <person name="Miyata M."/>
            <person name="Ogawara M."/>
            <person name="Saito Y."/>
            <person name="Sakai S."/>
            <person name="Tahara Y.O."/>
            <person name="Takano Y."/>
            <person name="Tasumi E."/>
            <person name="Uematsu K."/>
            <person name="Yoshimura T."/>
            <person name="Itoh T."/>
            <person name="Ohkuma M."/>
            <person name="Takai K."/>
        </authorList>
    </citation>
    <scope>NUCLEOTIDE SEQUENCE [LARGE SCALE GENOMIC DNA]</scope>
    <source>
        <strain evidence="5 6">MK-D1</strain>
    </source>
</reference>
<dbReference type="OrthoDB" id="34329at2157"/>
<dbReference type="PANTHER" id="PTHR43699:SF1">
    <property type="entry name" value="3-DEHYDROQUINATE DEHYDRATASE"/>
    <property type="match status" value="1"/>
</dbReference>
<protein>
    <recommendedName>
        <fullName evidence="2">3-dehydroquinate dehydratase</fullName>
        <ecNumber evidence="2">4.2.1.10</ecNumber>
    </recommendedName>
</protein>
<dbReference type="PANTHER" id="PTHR43699">
    <property type="entry name" value="3-DEHYDROQUINATE DEHYDRATASE"/>
    <property type="match status" value="1"/>
</dbReference>
<dbReference type="Proteomes" id="UP000321408">
    <property type="component" value="Chromosome"/>
</dbReference>
<name>A0A5B9D862_9ARCH</name>
<dbReference type="KEGG" id="psyt:DSAG12_01263"/>
<dbReference type="CDD" id="cd00502">
    <property type="entry name" value="DHQase_I"/>
    <property type="match status" value="1"/>
</dbReference>
<evidence type="ECO:0000256" key="1">
    <source>
        <dbReference type="ARBA" id="ARBA00001864"/>
    </source>
</evidence>
<evidence type="ECO:0000313" key="6">
    <source>
        <dbReference type="Proteomes" id="UP000321408"/>
    </source>
</evidence>
<dbReference type="Gene3D" id="3.20.20.70">
    <property type="entry name" value="Aldolase class I"/>
    <property type="match status" value="1"/>
</dbReference>
<gene>
    <name evidence="5" type="ORF">DSAG12_01263</name>
</gene>
<dbReference type="Pfam" id="PF01487">
    <property type="entry name" value="DHquinase_I"/>
    <property type="match status" value="1"/>
</dbReference>
<dbReference type="EC" id="4.2.1.10" evidence="2"/>
<dbReference type="SUPFAM" id="SSF51569">
    <property type="entry name" value="Aldolase"/>
    <property type="match status" value="1"/>
</dbReference>
<dbReference type="GO" id="GO:0003855">
    <property type="term" value="F:3-dehydroquinate dehydratase activity"/>
    <property type="evidence" value="ECO:0007669"/>
    <property type="project" value="UniProtKB-EC"/>
</dbReference>
<comment type="catalytic activity">
    <reaction evidence="1">
        <text>3-dehydroquinate = 3-dehydroshikimate + H2O</text>
        <dbReference type="Rhea" id="RHEA:21096"/>
        <dbReference type="ChEBI" id="CHEBI:15377"/>
        <dbReference type="ChEBI" id="CHEBI:16630"/>
        <dbReference type="ChEBI" id="CHEBI:32364"/>
        <dbReference type="EC" id="4.2.1.10"/>
    </reaction>
</comment>
<accession>A0A5B9D862</accession>
<dbReference type="GO" id="GO:0046279">
    <property type="term" value="P:3,4-dihydroxybenzoate biosynthetic process"/>
    <property type="evidence" value="ECO:0007669"/>
    <property type="project" value="TreeGrafter"/>
</dbReference>
<reference evidence="5 6" key="1">
    <citation type="journal article" date="2020" name="Nature">
        <title>Isolation of an archaeon at the prokaryote-eukaryote interface.</title>
        <authorList>
            <person name="Imachi H."/>
            <person name="Nobu M.K."/>
            <person name="Nakahara N."/>
            <person name="Morono Y."/>
            <person name="Ogawara M."/>
            <person name="Takaki Y."/>
            <person name="Takano Y."/>
            <person name="Uematsu K."/>
            <person name="Ikuta T."/>
            <person name="Ito M."/>
            <person name="Matsui Y."/>
            <person name="Miyazaki M."/>
            <person name="Murata K."/>
            <person name="Saito Y."/>
            <person name="Sakai S."/>
            <person name="Song C."/>
            <person name="Tasumi E."/>
            <person name="Yamanaka Y."/>
            <person name="Yamaguchi T."/>
            <person name="Kamagata Y."/>
            <person name="Tamaki H."/>
            <person name="Takai K."/>
        </authorList>
    </citation>
    <scope>NUCLEOTIDE SEQUENCE [LARGE SCALE GENOMIC DNA]</scope>
    <source>
        <strain evidence="5 6">MK-D1</strain>
    </source>
</reference>
<dbReference type="AlphaFoldDB" id="A0A5B9D862"/>
<dbReference type="EMBL" id="CP042905">
    <property type="protein sequence ID" value="QEE15438.2"/>
    <property type="molecule type" value="Genomic_DNA"/>
</dbReference>
<dbReference type="InterPro" id="IPR013785">
    <property type="entry name" value="Aldolase_TIM"/>
</dbReference>
<proteinExistence type="predicted"/>
<sequence length="275" mass="31257">MREIKIVWVTLTLGGNKINNPLPICVAIPVFSILKAKLNAKIAVKRNAQYIEFRLDYYKKITEINSSKLSKLVKSVPVPVILTLKEVNEEIQLKIPEQKTIELIKKCIEAKPSFVDIETHNTKDNLKLIYSIAIKNGVGVIFSYHDFKSTPNEQDLMKMVSKIVKKCPSLENSSLNKSIPRSILKMVFFAQTFQDNKTILNICNKLDDLNINFICFNMGKKGLFSRIFSITKGAIISYAKLEETLHTAPGQISIKRFYYLYKKGEQSASKEIAGF</sequence>
<evidence type="ECO:0000256" key="4">
    <source>
        <dbReference type="ARBA" id="ARBA00023270"/>
    </source>
</evidence>
<organism evidence="5 6">
    <name type="scientific">Promethearchaeum syntrophicum</name>
    <dbReference type="NCBI Taxonomy" id="2594042"/>
    <lineage>
        <taxon>Archaea</taxon>
        <taxon>Promethearchaeati</taxon>
        <taxon>Promethearchaeota</taxon>
        <taxon>Promethearchaeia</taxon>
        <taxon>Promethearchaeales</taxon>
        <taxon>Promethearchaeaceae</taxon>
        <taxon>Promethearchaeum</taxon>
    </lineage>
</organism>
<keyword evidence="4" id="KW-0704">Schiff base</keyword>
<evidence type="ECO:0000313" key="5">
    <source>
        <dbReference type="EMBL" id="QEE15438.2"/>
    </source>
</evidence>
<evidence type="ECO:0000256" key="3">
    <source>
        <dbReference type="ARBA" id="ARBA00023239"/>
    </source>
</evidence>